<dbReference type="PANTHER" id="PTHR43822:SF2">
    <property type="entry name" value="HOMOACONITASE, MITOCHONDRIAL"/>
    <property type="match status" value="1"/>
</dbReference>
<evidence type="ECO:0000313" key="8">
    <source>
        <dbReference type="EMBL" id="GIL40616.1"/>
    </source>
</evidence>
<dbReference type="AlphaFoldDB" id="A0A8S8XH94"/>
<comment type="caution">
    <text evidence="8">The sequence shown here is derived from an EMBL/GenBank/DDBJ whole genome shotgun (WGS) entry which is preliminary data.</text>
</comment>
<comment type="subunit">
    <text evidence="1">Heterodimer of LeuC and LeuD.</text>
</comment>
<dbReference type="InterPro" id="IPR001030">
    <property type="entry name" value="Acoase/IPM_deHydtase_lsu_aba"/>
</dbReference>
<keyword evidence="5" id="KW-0411">Iron-sulfur</keyword>
<dbReference type="InterPro" id="IPR036008">
    <property type="entry name" value="Aconitase_4Fe-4S_dom"/>
</dbReference>
<dbReference type="SUPFAM" id="SSF53732">
    <property type="entry name" value="Aconitase iron-sulfur domain"/>
    <property type="match status" value="1"/>
</dbReference>
<dbReference type="InterPro" id="IPR006251">
    <property type="entry name" value="Homoacnase/IPMdehydase_lsu"/>
</dbReference>
<dbReference type="Pfam" id="PF00330">
    <property type="entry name" value="Aconitase"/>
    <property type="match status" value="1"/>
</dbReference>
<dbReference type="GO" id="GO:0009098">
    <property type="term" value="P:L-leucine biosynthetic process"/>
    <property type="evidence" value="ECO:0007669"/>
    <property type="project" value="InterPro"/>
</dbReference>
<sequence>MGRTLTEKILARAAGKDAVAPGEIVTATVDLAMFHDSSGPRRVAPRLKELGARVWDPSKVVVVSDHYVPAVDPESAAILKLTRDWVREQGIGAFYDMQGICHVMLAEGGHLRPGLFCVGGDSHSTMAGAYGCYMAGFGATEMTGVMVTGDIWTRVPATIRVDWNGAFADGVVAKDVMLHLCRTLGMDNAFKAIEYGGDTVRAMSMSERGVLTNMAAELGAESAIIEPDDKTLAAIRAAGVAIDDEEALRWRSDPDATYEAVHRFNAADLVPQVARPHSPENSGPVAEANSARIDQAYIGACVGAKLTDLQMAARVLKGRKVAKDVRLLIAPSSRATTEAAAKDGTLAILTEAGAIVMPSGCGACAGMGAGVLAAGEVCISSTNRNFKGRMGHKDAEVYLGSPYTVAASAIEGRIADPRSYLQ</sequence>
<reference evidence="8" key="1">
    <citation type="submission" date="2021-02" db="EMBL/GenBank/DDBJ databases">
        <title>Genome sequence of Rhodospirillales sp. strain TMPK1 isolated from soil.</title>
        <authorList>
            <person name="Nakai R."/>
            <person name="Kusada H."/>
            <person name="Tamaki H."/>
        </authorList>
    </citation>
    <scope>NUCLEOTIDE SEQUENCE</scope>
    <source>
        <strain evidence="8">TMPK1</strain>
    </source>
</reference>
<keyword evidence="9" id="KW-1185">Reference proteome</keyword>
<proteinExistence type="predicted"/>
<keyword evidence="3" id="KW-0479">Metal-binding</keyword>
<dbReference type="InterPro" id="IPR011826">
    <property type="entry name" value="HAcnase/IPMdehydase_lsu_prok"/>
</dbReference>
<name>A0A8S8XH94_9PROT</name>
<evidence type="ECO:0000256" key="5">
    <source>
        <dbReference type="ARBA" id="ARBA00023014"/>
    </source>
</evidence>
<dbReference type="NCBIfam" id="NF001614">
    <property type="entry name" value="PRK00402.1"/>
    <property type="match status" value="1"/>
</dbReference>
<evidence type="ECO:0000259" key="7">
    <source>
        <dbReference type="Pfam" id="PF00330"/>
    </source>
</evidence>
<dbReference type="PANTHER" id="PTHR43822">
    <property type="entry name" value="HOMOACONITASE, MITOCHONDRIAL-RELATED"/>
    <property type="match status" value="1"/>
</dbReference>
<evidence type="ECO:0000313" key="9">
    <source>
        <dbReference type="Proteomes" id="UP000681075"/>
    </source>
</evidence>
<dbReference type="EMBL" id="BOPV01000001">
    <property type="protein sequence ID" value="GIL40616.1"/>
    <property type="molecule type" value="Genomic_DNA"/>
</dbReference>
<dbReference type="GO" id="GO:0046872">
    <property type="term" value="F:metal ion binding"/>
    <property type="evidence" value="ECO:0007669"/>
    <property type="project" value="UniProtKB-KW"/>
</dbReference>
<protein>
    <submittedName>
        <fullName evidence="8">3-isopropylmalate dehydratase large subunit</fullName>
    </submittedName>
</protein>
<dbReference type="GO" id="GO:0051539">
    <property type="term" value="F:4 iron, 4 sulfur cluster binding"/>
    <property type="evidence" value="ECO:0007669"/>
    <property type="project" value="UniProtKB-KW"/>
</dbReference>
<dbReference type="PRINTS" id="PR00415">
    <property type="entry name" value="ACONITASE"/>
</dbReference>
<dbReference type="Gene3D" id="3.30.499.10">
    <property type="entry name" value="Aconitase, domain 3"/>
    <property type="match status" value="2"/>
</dbReference>
<keyword evidence="2" id="KW-0004">4Fe-4S</keyword>
<evidence type="ECO:0000256" key="1">
    <source>
        <dbReference type="ARBA" id="ARBA00011271"/>
    </source>
</evidence>
<feature type="domain" description="Aconitase/3-isopropylmalate dehydratase large subunit alpha/beta/alpha" evidence="7">
    <location>
        <begin position="21"/>
        <end position="289"/>
    </location>
</feature>
<dbReference type="InterPro" id="IPR015931">
    <property type="entry name" value="Acnase/IPM_dHydase_lsu_aba_1/3"/>
</dbReference>
<evidence type="ECO:0000256" key="2">
    <source>
        <dbReference type="ARBA" id="ARBA00022485"/>
    </source>
</evidence>
<keyword evidence="6" id="KW-0456">Lyase</keyword>
<dbReference type="RefSeq" id="WP_420243755.1">
    <property type="nucleotide sequence ID" value="NZ_BOPV01000001.1"/>
</dbReference>
<evidence type="ECO:0000256" key="6">
    <source>
        <dbReference type="ARBA" id="ARBA00023239"/>
    </source>
</evidence>
<dbReference type="GO" id="GO:0003861">
    <property type="term" value="F:3-isopropylmalate dehydratase activity"/>
    <property type="evidence" value="ECO:0007669"/>
    <property type="project" value="InterPro"/>
</dbReference>
<dbReference type="InterPro" id="IPR050067">
    <property type="entry name" value="IPM_dehydratase_rel_enz"/>
</dbReference>
<organism evidence="8 9">
    <name type="scientific">Roseiterribacter gracilis</name>
    <dbReference type="NCBI Taxonomy" id="2812848"/>
    <lineage>
        <taxon>Bacteria</taxon>
        <taxon>Pseudomonadati</taxon>
        <taxon>Pseudomonadota</taxon>
        <taxon>Alphaproteobacteria</taxon>
        <taxon>Rhodospirillales</taxon>
        <taxon>Roseiterribacteraceae</taxon>
        <taxon>Roseiterribacter</taxon>
    </lineage>
</organism>
<keyword evidence="4" id="KW-0408">Iron</keyword>
<dbReference type="Proteomes" id="UP000681075">
    <property type="component" value="Unassembled WGS sequence"/>
</dbReference>
<gene>
    <name evidence="8" type="ORF">TMPK1_28530</name>
</gene>
<dbReference type="NCBIfam" id="TIGR02086">
    <property type="entry name" value="IPMI_arch"/>
    <property type="match status" value="1"/>
</dbReference>
<dbReference type="NCBIfam" id="TIGR01343">
    <property type="entry name" value="hacA_fam"/>
    <property type="match status" value="1"/>
</dbReference>
<evidence type="ECO:0000256" key="3">
    <source>
        <dbReference type="ARBA" id="ARBA00022723"/>
    </source>
</evidence>
<accession>A0A8S8XH94</accession>
<evidence type="ECO:0000256" key="4">
    <source>
        <dbReference type="ARBA" id="ARBA00023004"/>
    </source>
</evidence>